<dbReference type="PROSITE" id="PS52016">
    <property type="entry name" value="TONB_DEPENDENT_REC_3"/>
    <property type="match status" value="1"/>
</dbReference>
<gene>
    <name evidence="11" type="ordered locus">Rmar_2819</name>
</gene>
<dbReference type="Pfam" id="PF14905">
    <property type="entry name" value="OMP_b-brl_3"/>
    <property type="match status" value="1"/>
</dbReference>
<evidence type="ECO:0000256" key="2">
    <source>
        <dbReference type="ARBA" id="ARBA00022448"/>
    </source>
</evidence>
<evidence type="ECO:0000256" key="1">
    <source>
        <dbReference type="ARBA" id="ARBA00004571"/>
    </source>
</evidence>
<geneLocation type="plasmid" evidence="11 12">
    <name>pRMAR01</name>
</geneLocation>
<dbReference type="PANTHER" id="PTHR30069">
    <property type="entry name" value="TONB-DEPENDENT OUTER MEMBRANE RECEPTOR"/>
    <property type="match status" value="1"/>
</dbReference>
<sequence>MMATRYGLLPGLLLMLVVPVWAQTGKLAGYVRDAETGQPLIGATVYIEETGQGAVTDAQGYYVVLNLRPGLYTVRFSYVGYETVRYTDVRIVSDQTRELEVRLRPSVVAGEEVVITAQRPLVQRDLTSSRKTVVAEEIQALPVESFLDVLALQAGVNRGPSGELHIRGGRSTEIAYLVDGLSVGNPFNANGLATEVATNAIQELTVVSGTFNAEYGQAMSGIVNVVTKEGGEKLEGTFSAYAGDYLTRHEDIFYLPPGIQRNTTTIEGTLGGPVPLTGKKVRFFFSARRDQSDGHLWGIREHLPSDSANFNVNPWYYEIQGRPWTAYVDSLPVPDERVPMNPRTSSNLLLKLTARPFQTLKVEYTHMRDRARTRPFAFEYRFNPDGVVTYRDWSRNHALHLTHTLSSRTFYTIRLSYATHSFRSYLYENPTDPRYVSDGRIVGFPGNQFLFGGDQKGHVYEDSRSWRAKLDITHQFGRIHQAKAGIDWNVHYLSRENFVVLYDGNQYREPTVPPLDSPAHDRYRNRRVLIWSAYVQDKMEFEQFIVNAGVRFDYFWPEGEYIPDLLDPLGPRRRSRPRYRFSPRLGISFPITETGFIHLSYGHFYQMPPLRNIYINPEFEFGVGTTPTFGNANLRPERTVMYEIGLQQQLGALVAIDVTAYYKDIRDYLTLQTVQFRTASDPLYRIYLNKDYANVKGLTFSLTKRRGRDDRLAATLDYTFQIAEGNRDDANAFYFNFLSGRETPLELVPLDFDQRHVVSSTVTYGTGSWGVSLKGQFATGYPYTPELINQKVDLKPNSARKPSQMTVDLYLYRTFTLGPASLQLFARVYNLFDRLNERFVFNDTGRATYSLARYRNLHATWEPHYGKPGIHTLDEYLTRPHWFGPPREVRVGMSLSF</sequence>
<organism evidence="11 12">
    <name type="scientific">Rhodothermus marinus (strain ATCC 43812 / DSM 4252 / R-10)</name>
    <name type="common">Rhodothermus obamensis</name>
    <dbReference type="NCBI Taxonomy" id="518766"/>
    <lineage>
        <taxon>Bacteria</taxon>
        <taxon>Pseudomonadati</taxon>
        <taxon>Rhodothermota</taxon>
        <taxon>Rhodothermia</taxon>
        <taxon>Rhodothermales</taxon>
        <taxon>Rhodothermaceae</taxon>
        <taxon>Rhodothermus</taxon>
    </lineage>
</organism>
<evidence type="ECO:0000256" key="4">
    <source>
        <dbReference type="ARBA" id="ARBA00022692"/>
    </source>
</evidence>
<dbReference type="EMBL" id="CP001808">
    <property type="protein sequence ID" value="ACY49686.1"/>
    <property type="molecule type" value="Genomic_DNA"/>
</dbReference>
<protein>
    <submittedName>
        <fullName evidence="11">TonB-dependent receptor</fullName>
    </submittedName>
</protein>
<dbReference type="KEGG" id="rmr:Rmar_2819"/>
<evidence type="ECO:0000259" key="9">
    <source>
        <dbReference type="Pfam" id="PF07715"/>
    </source>
</evidence>
<dbReference type="Gene3D" id="2.40.170.20">
    <property type="entry name" value="TonB-dependent receptor, beta-barrel domain"/>
    <property type="match status" value="1"/>
</dbReference>
<dbReference type="GO" id="GO:0009279">
    <property type="term" value="C:cell outer membrane"/>
    <property type="evidence" value="ECO:0007669"/>
    <property type="project" value="UniProtKB-SubCell"/>
</dbReference>
<evidence type="ECO:0000256" key="6">
    <source>
        <dbReference type="ARBA" id="ARBA00023136"/>
    </source>
</evidence>
<dbReference type="SUPFAM" id="SSF49464">
    <property type="entry name" value="Carboxypeptidase regulatory domain-like"/>
    <property type="match status" value="1"/>
</dbReference>
<name>D0MKM2_RHOM4</name>
<dbReference type="OrthoDB" id="9758472at2"/>
<evidence type="ECO:0000256" key="3">
    <source>
        <dbReference type="ARBA" id="ARBA00022452"/>
    </source>
</evidence>
<evidence type="ECO:0000313" key="12">
    <source>
        <dbReference type="Proteomes" id="UP000002221"/>
    </source>
</evidence>
<keyword evidence="7 8" id="KW-0998">Cell outer membrane</keyword>
<keyword evidence="11" id="KW-0675">Receptor</keyword>
<dbReference type="SUPFAM" id="SSF56935">
    <property type="entry name" value="Porins"/>
    <property type="match status" value="1"/>
</dbReference>
<proteinExistence type="inferred from homology"/>
<dbReference type="InterPro" id="IPR008969">
    <property type="entry name" value="CarboxyPept-like_regulatory"/>
</dbReference>
<dbReference type="AlphaFoldDB" id="D0MKM2"/>
<evidence type="ECO:0000313" key="11">
    <source>
        <dbReference type="EMBL" id="ACY49686.1"/>
    </source>
</evidence>
<keyword evidence="12" id="KW-1185">Reference proteome</keyword>
<dbReference type="Pfam" id="PF07715">
    <property type="entry name" value="Plug"/>
    <property type="match status" value="1"/>
</dbReference>
<dbReference type="RefSeq" id="WP_012845296.1">
    <property type="nucleotide sequence ID" value="NC_013502.1"/>
</dbReference>
<keyword evidence="6 8" id="KW-0472">Membrane</keyword>
<dbReference type="Gene3D" id="2.60.40.1120">
    <property type="entry name" value="Carboxypeptidase-like, regulatory domain"/>
    <property type="match status" value="1"/>
</dbReference>
<dbReference type="HOGENOM" id="CLU_012116_0_0_10"/>
<dbReference type="InterPro" id="IPR012910">
    <property type="entry name" value="Plug_dom"/>
</dbReference>
<dbReference type="Proteomes" id="UP000002221">
    <property type="component" value="Plasmid pRMAR01"/>
</dbReference>
<dbReference type="InterPro" id="IPR039426">
    <property type="entry name" value="TonB-dep_rcpt-like"/>
</dbReference>
<dbReference type="InterPro" id="IPR036942">
    <property type="entry name" value="Beta-barrel_TonB_sf"/>
</dbReference>
<dbReference type="InterPro" id="IPR041700">
    <property type="entry name" value="OMP_b-brl_3"/>
</dbReference>
<comment type="subcellular location">
    <subcellularLocation>
        <location evidence="1 8">Cell outer membrane</location>
        <topology evidence="1 8">Multi-pass membrane protein</topology>
    </subcellularLocation>
</comment>
<dbReference type="Gene3D" id="2.170.130.10">
    <property type="entry name" value="TonB-dependent receptor, plug domain"/>
    <property type="match status" value="1"/>
</dbReference>
<comment type="similarity">
    <text evidence="8">Belongs to the TonB-dependent receptor family.</text>
</comment>
<keyword evidence="3 8" id="KW-1134">Transmembrane beta strand</keyword>
<dbReference type="Pfam" id="PF13715">
    <property type="entry name" value="CarbopepD_reg_2"/>
    <property type="match status" value="1"/>
</dbReference>
<keyword evidence="11" id="KW-0614">Plasmid</keyword>
<dbReference type="InterPro" id="IPR037066">
    <property type="entry name" value="Plug_dom_sf"/>
</dbReference>
<evidence type="ECO:0000259" key="10">
    <source>
        <dbReference type="Pfam" id="PF14905"/>
    </source>
</evidence>
<dbReference type="PANTHER" id="PTHR30069:SF29">
    <property type="entry name" value="HEMOGLOBIN AND HEMOGLOBIN-HAPTOGLOBIN-BINDING PROTEIN 1-RELATED"/>
    <property type="match status" value="1"/>
</dbReference>
<evidence type="ECO:0000256" key="7">
    <source>
        <dbReference type="ARBA" id="ARBA00023237"/>
    </source>
</evidence>
<evidence type="ECO:0000256" key="8">
    <source>
        <dbReference type="PROSITE-ProRule" id="PRU01360"/>
    </source>
</evidence>
<keyword evidence="2 8" id="KW-0813">Transport</keyword>
<evidence type="ECO:0000256" key="5">
    <source>
        <dbReference type="ARBA" id="ARBA00022729"/>
    </source>
</evidence>
<dbReference type="GO" id="GO:0015344">
    <property type="term" value="F:siderophore uptake transmembrane transporter activity"/>
    <property type="evidence" value="ECO:0007669"/>
    <property type="project" value="TreeGrafter"/>
</dbReference>
<dbReference type="eggNOG" id="COG4771">
    <property type="taxonomic scope" value="Bacteria"/>
</dbReference>
<feature type="domain" description="Outer membrane protein beta-barrel" evidence="10">
    <location>
        <begin position="456"/>
        <end position="736"/>
    </location>
</feature>
<keyword evidence="5" id="KW-0732">Signal</keyword>
<accession>D0MKM2</accession>
<dbReference type="GO" id="GO:0044718">
    <property type="term" value="P:siderophore transmembrane transport"/>
    <property type="evidence" value="ECO:0007669"/>
    <property type="project" value="TreeGrafter"/>
</dbReference>
<reference evidence="11 12" key="1">
    <citation type="journal article" date="2009" name="Stand. Genomic Sci.">
        <title>Complete genome sequence of Rhodothermus marinus type strain (R-10).</title>
        <authorList>
            <person name="Nolan M."/>
            <person name="Tindall B.J."/>
            <person name="Pomrenke H."/>
            <person name="Lapidus A."/>
            <person name="Copeland A."/>
            <person name="Glavina Del Rio T."/>
            <person name="Lucas S."/>
            <person name="Chen F."/>
            <person name="Tice H."/>
            <person name="Cheng J.F."/>
            <person name="Saunders E."/>
            <person name="Han C."/>
            <person name="Bruce D."/>
            <person name="Goodwin L."/>
            <person name="Chain P."/>
            <person name="Pitluck S."/>
            <person name="Ovchinikova G."/>
            <person name="Pati A."/>
            <person name="Ivanova N."/>
            <person name="Mavromatis K."/>
            <person name="Chen A."/>
            <person name="Palaniappan K."/>
            <person name="Land M."/>
            <person name="Hauser L."/>
            <person name="Chang Y.J."/>
            <person name="Jeffries C.D."/>
            <person name="Brettin T."/>
            <person name="Goker M."/>
            <person name="Bristow J."/>
            <person name="Eisen J.A."/>
            <person name="Markowitz V."/>
            <person name="Hugenholtz P."/>
            <person name="Kyrpides N.C."/>
            <person name="Klenk H.P."/>
            <person name="Detter J.C."/>
        </authorList>
    </citation>
    <scope>NUCLEOTIDE SEQUENCE [LARGE SCALE GENOMIC DNA]</scope>
    <source>
        <strain evidence="12">ATCC 43812 / DSM 4252 / R-10</strain>
        <plasmid evidence="11">pRMAR01</plasmid>
    </source>
</reference>
<feature type="domain" description="TonB-dependent receptor plug" evidence="9">
    <location>
        <begin position="123"/>
        <end position="221"/>
    </location>
</feature>
<keyword evidence="4 8" id="KW-0812">Transmembrane</keyword>